<gene>
    <name evidence="5" type="ORF">Aau02nite_20060</name>
</gene>
<dbReference type="InterPro" id="IPR006115">
    <property type="entry name" value="6PGDH_NADP-bd"/>
</dbReference>
<dbReference type="Gene3D" id="1.10.1040.10">
    <property type="entry name" value="N-(1-d-carboxylethyl)-l-norvaline Dehydrogenase, domain 2"/>
    <property type="match status" value="1"/>
</dbReference>
<dbReference type="InterPro" id="IPR015815">
    <property type="entry name" value="HIBADH-related"/>
</dbReference>
<feature type="domain" description="6-phosphogluconate dehydrogenase NADP-binding" evidence="3">
    <location>
        <begin position="3"/>
        <end position="153"/>
    </location>
</feature>
<evidence type="ECO:0000313" key="5">
    <source>
        <dbReference type="EMBL" id="GIM65832.1"/>
    </source>
</evidence>
<dbReference type="PANTHER" id="PTHR43580">
    <property type="entry name" value="OXIDOREDUCTASE GLYR1-RELATED"/>
    <property type="match status" value="1"/>
</dbReference>
<feature type="domain" description="NADPH-dependent reductive aminase-like C-terminal" evidence="4">
    <location>
        <begin position="157"/>
        <end position="282"/>
    </location>
</feature>
<evidence type="ECO:0000259" key="3">
    <source>
        <dbReference type="Pfam" id="PF03446"/>
    </source>
</evidence>
<comment type="similarity">
    <text evidence="1">Belongs to the HIBADH-related family.</text>
</comment>
<evidence type="ECO:0000256" key="2">
    <source>
        <dbReference type="ARBA" id="ARBA00023002"/>
    </source>
</evidence>
<dbReference type="EMBL" id="BOQL01000018">
    <property type="protein sequence ID" value="GIM65832.1"/>
    <property type="molecule type" value="Genomic_DNA"/>
</dbReference>
<dbReference type="Pfam" id="PF03446">
    <property type="entry name" value="NAD_binding_2"/>
    <property type="match status" value="1"/>
</dbReference>
<protein>
    <submittedName>
        <fullName evidence="5">Oxidoreductase</fullName>
    </submittedName>
</protein>
<evidence type="ECO:0000256" key="1">
    <source>
        <dbReference type="ARBA" id="ARBA00009080"/>
    </source>
</evidence>
<sequence length="287" mass="29634">MTTFLGTGAMGTALAATLLDAGLPAVVWNRDPRRAQRLAGRGALVADTVEKAVAGDGPVIVCLFDHRSVHDVLDPVVGALAGRTVINLTTTTPAESRELAGWAAGHGIAYLDGAILAVPDMIGGPGSVIFYSGSAAVFAGHRAVLDRWGESTFFGADAGLAPVYDMAMLTGMYTMIAGFLHGAAMLAAEGVPAAEFARWQAPFLAAMTGSLAGYAAVVDAGDYAGEGQSLRFTDAALAALLRASTGQGVSTEVLQPVHDLVRRQIAAGHGNLDTARIFEELRSRPRS</sequence>
<dbReference type="Gene3D" id="3.40.50.720">
    <property type="entry name" value="NAD(P)-binding Rossmann-like Domain"/>
    <property type="match status" value="1"/>
</dbReference>
<keyword evidence="6" id="KW-1185">Reference proteome</keyword>
<evidence type="ECO:0000259" key="4">
    <source>
        <dbReference type="Pfam" id="PF21761"/>
    </source>
</evidence>
<organism evidence="5 6">
    <name type="scientific">Actinoplanes auranticolor</name>
    <dbReference type="NCBI Taxonomy" id="47988"/>
    <lineage>
        <taxon>Bacteria</taxon>
        <taxon>Bacillati</taxon>
        <taxon>Actinomycetota</taxon>
        <taxon>Actinomycetes</taxon>
        <taxon>Micromonosporales</taxon>
        <taxon>Micromonosporaceae</taxon>
        <taxon>Actinoplanes</taxon>
    </lineage>
</organism>
<dbReference type="PIRSF" id="PIRSF000103">
    <property type="entry name" value="HIBADH"/>
    <property type="match status" value="1"/>
</dbReference>
<dbReference type="Pfam" id="PF21761">
    <property type="entry name" value="RedAm-like_C"/>
    <property type="match status" value="1"/>
</dbReference>
<dbReference type="InterPro" id="IPR036291">
    <property type="entry name" value="NAD(P)-bd_dom_sf"/>
</dbReference>
<dbReference type="RefSeq" id="WP_212988061.1">
    <property type="nucleotide sequence ID" value="NZ_BAABEA010000009.1"/>
</dbReference>
<keyword evidence="2" id="KW-0560">Oxidoreductase</keyword>
<reference evidence="5" key="1">
    <citation type="submission" date="2021-03" db="EMBL/GenBank/DDBJ databases">
        <title>Whole genome shotgun sequence of Actinoplanes auranticolor NBRC 12245.</title>
        <authorList>
            <person name="Komaki H."/>
            <person name="Tamura T."/>
        </authorList>
    </citation>
    <scope>NUCLEOTIDE SEQUENCE</scope>
    <source>
        <strain evidence="5">NBRC 12245</strain>
    </source>
</reference>
<dbReference type="GO" id="GO:0050661">
    <property type="term" value="F:NADP binding"/>
    <property type="evidence" value="ECO:0007669"/>
    <property type="project" value="InterPro"/>
</dbReference>
<name>A0A919S6H3_9ACTN</name>
<dbReference type="GO" id="GO:0016491">
    <property type="term" value="F:oxidoreductase activity"/>
    <property type="evidence" value="ECO:0007669"/>
    <property type="project" value="UniProtKB-KW"/>
</dbReference>
<accession>A0A919S6H3</accession>
<dbReference type="InterPro" id="IPR051265">
    <property type="entry name" value="HIBADH-related_NP60_sf"/>
</dbReference>
<dbReference type="Proteomes" id="UP000681340">
    <property type="component" value="Unassembled WGS sequence"/>
</dbReference>
<dbReference type="InterPro" id="IPR013328">
    <property type="entry name" value="6PGD_dom2"/>
</dbReference>
<comment type="caution">
    <text evidence="5">The sequence shown here is derived from an EMBL/GenBank/DDBJ whole genome shotgun (WGS) entry which is preliminary data.</text>
</comment>
<dbReference type="AlphaFoldDB" id="A0A919S6H3"/>
<dbReference type="PANTHER" id="PTHR43580:SF2">
    <property type="entry name" value="CYTOKINE-LIKE NUCLEAR FACTOR N-PAC"/>
    <property type="match status" value="1"/>
</dbReference>
<evidence type="ECO:0000313" key="6">
    <source>
        <dbReference type="Proteomes" id="UP000681340"/>
    </source>
</evidence>
<dbReference type="SUPFAM" id="SSF51735">
    <property type="entry name" value="NAD(P)-binding Rossmann-fold domains"/>
    <property type="match status" value="1"/>
</dbReference>
<dbReference type="InterPro" id="IPR048666">
    <property type="entry name" value="RedAm-like_C"/>
</dbReference>
<proteinExistence type="inferred from homology"/>